<gene>
    <name evidence="1" type="ORF">D8862_06530</name>
</gene>
<dbReference type="AlphaFoldDB" id="A0A3R9PM59"/>
<evidence type="ECO:0000313" key="2">
    <source>
        <dbReference type="Proteomes" id="UP000272252"/>
    </source>
</evidence>
<protein>
    <submittedName>
        <fullName evidence="1">Uncharacterized protein</fullName>
    </submittedName>
</protein>
<comment type="caution">
    <text evidence="1">The sequence shown here is derived from an EMBL/GenBank/DDBJ whole genome shotgun (WGS) entry which is preliminary data.</text>
</comment>
<reference evidence="1 2" key="1">
    <citation type="submission" date="2018-11" db="EMBL/GenBank/DDBJ databases">
        <title>Species Designations Belie Phenotypic and Genotypic Heterogeneity in Oral Streptococci.</title>
        <authorList>
            <person name="Velsko I."/>
        </authorList>
    </citation>
    <scope>NUCLEOTIDE SEQUENCE [LARGE SCALE GENOMIC DNA]</scope>
    <source>
        <strain evidence="1 2">BCC59</strain>
    </source>
</reference>
<dbReference type="Proteomes" id="UP000272252">
    <property type="component" value="Unassembled WGS sequence"/>
</dbReference>
<accession>A0A3R9PM59</accession>
<dbReference type="EMBL" id="RJNK01000004">
    <property type="protein sequence ID" value="RSI64461.1"/>
    <property type="molecule type" value="Genomic_DNA"/>
</dbReference>
<sequence>MFIYHSNNGDDISSDIFNDFKEEFSSWINNLRGNQLDRWIGFENQRSVVNEFVNQMQNVRSIYIASTKSSQIIALIPDNDDEFRNSLLRNPHQEVTITRNENENDVWIVRPNGNYAQYRLTFQLPSIIRDYIFNNSVNQDESAYNEKRTSFRMLSFIAYLEGENPTLCTLKFDEEETKRRVDRYNSQFRLENNND</sequence>
<dbReference type="RefSeq" id="WP_260467910.1">
    <property type="nucleotide sequence ID" value="NZ_RJNK01000004.1"/>
</dbReference>
<evidence type="ECO:0000313" key="1">
    <source>
        <dbReference type="EMBL" id="RSI64461.1"/>
    </source>
</evidence>
<proteinExistence type="predicted"/>
<organism evidence="1 2">
    <name type="scientific">Streptococcus oralis</name>
    <dbReference type="NCBI Taxonomy" id="1303"/>
    <lineage>
        <taxon>Bacteria</taxon>
        <taxon>Bacillati</taxon>
        <taxon>Bacillota</taxon>
        <taxon>Bacilli</taxon>
        <taxon>Lactobacillales</taxon>
        <taxon>Streptococcaceae</taxon>
        <taxon>Streptococcus</taxon>
    </lineage>
</organism>
<name>A0A3R9PM59_STROR</name>